<dbReference type="Proteomes" id="UP001138768">
    <property type="component" value="Unassembled WGS sequence"/>
</dbReference>
<keyword evidence="3" id="KW-1185">Reference proteome</keyword>
<organism evidence="2 3">
    <name type="scientific">Lamprobacter modestohalophilus</name>
    <dbReference type="NCBI Taxonomy" id="1064514"/>
    <lineage>
        <taxon>Bacteria</taxon>
        <taxon>Pseudomonadati</taxon>
        <taxon>Pseudomonadota</taxon>
        <taxon>Gammaproteobacteria</taxon>
        <taxon>Chromatiales</taxon>
        <taxon>Chromatiaceae</taxon>
        <taxon>Lamprobacter</taxon>
    </lineage>
</organism>
<name>A0A9X0WD98_9GAMM</name>
<evidence type="ECO:0000259" key="1">
    <source>
        <dbReference type="Pfam" id="PF13403"/>
    </source>
</evidence>
<comment type="caution">
    <text evidence="2">The sequence shown here is derived from an EMBL/GenBank/DDBJ whole genome shotgun (WGS) entry which is preliminary data.</text>
</comment>
<gene>
    <name evidence="2" type="ORF">CKO42_23320</name>
</gene>
<dbReference type="SUPFAM" id="SSF51294">
    <property type="entry name" value="Hedgehog/intein (Hint) domain"/>
    <property type="match status" value="1"/>
</dbReference>
<accession>A0A9X0WD98</accession>
<evidence type="ECO:0000313" key="2">
    <source>
        <dbReference type="EMBL" id="MBK1621292.1"/>
    </source>
</evidence>
<sequence length="234" mass="25910">MSSTYSTVISNGATTGKATPNATDVANCFLAGTQIRTPHGEVAIETLSIGDLILTTAGEAVPIRWIGRQTVNNAIVNHPLPEGREPVLIEAGTLGDNLPHSDLYRSADHGLIWEGLVVNAGAMVNGASIRYVPRDELPKEFTYYHVETERHDELYANGAPAETFIDYIGRKAFDNYQEYLDRYGCDRLIPEMKRPRISAQRLLPQSLRAKLGIPAYGEGFEEEYQSLLERFRAA</sequence>
<reference evidence="2 3" key="1">
    <citation type="journal article" date="2020" name="Microorganisms">
        <title>Osmotic Adaptation and Compatible Solute Biosynthesis of Phototrophic Bacteria as Revealed from Genome Analyses.</title>
        <authorList>
            <person name="Imhoff J.F."/>
            <person name="Rahn T."/>
            <person name="Kunzel S."/>
            <person name="Keller A."/>
            <person name="Neulinger S.C."/>
        </authorList>
    </citation>
    <scope>NUCLEOTIDE SEQUENCE [LARGE SCALE GENOMIC DNA]</scope>
    <source>
        <strain evidence="2 3">DSM 25653</strain>
    </source>
</reference>
<dbReference type="EMBL" id="NRRY01000066">
    <property type="protein sequence ID" value="MBK1621292.1"/>
    <property type="molecule type" value="Genomic_DNA"/>
</dbReference>
<dbReference type="Gene3D" id="2.170.16.10">
    <property type="entry name" value="Hedgehog/Intein (Hint) domain"/>
    <property type="match status" value="1"/>
</dbReference>
<feature type="domain" description="Hedgehog/Intein (Hint)" evidence="1">
    <location>
        <begin position="28"/>
        <end position="166"/>
    </location>
</feature>
<protein>
    <recommendedName>
        <fullName evidence="1">Hedgehog/Intein (Hint) domain-containing protein</fullName>
    </recommendedName>
</protein>
<dbReference type="InterPro" id="IPR036844">
    <property type="entry name" value="Hint_dom_sf"/>
</dbReference>
<dbReference type="Pfam" id="PF13403">
    <property type="entry name" value="Hint_2"/>
    <property type="match status" value="1"/>
</dbReference>
<proteinExistence type="predicted"/>
<dbReference type="RefSeq" id="WP_200249936.1">
    <property type="nucleotide sequence ID" value="NZ_NRRY01000066.1"/>
</dbReference>
<dbReference type="InterPro" id="IPR028992">
    <property type="entry name" value="Hedgehog/Intein_dom"/>
</dbReference>
<dbReference type="AlphaFoldDB" id="A0A9X0WD98"/>
<evidence type="ECO:0000313" key="3">
    <source>
        <dbReference type="Proteomes" id="UP001138768"/>
    </source>
</evidence>